<dbReference type="OrthoDB" id="2218580at2"/>
<proteinExistence type="predicted"/>
<protein>
    <submittedName>
        <fullName evidence="2">Uncharacterized protein</fullName>
    </submittedName>
</protein>
<dbReference type="Proteomes" id="UP000033657">
    <property type="component" value="Unassembled WGS sequence"/>
</dbReference>
<name>A0A0F2CY98_STROR</name>
<evidence type="ECO:0000256" key="1">
    <source>
        <dbReference type="SAM" id="Phobius"/>
    </source>
</evidence>
<reference evidence="2 3" key="1">
    <citation type="submission" date="2015-02" db="EMBL/GenBank/DDBJ databases">
        <title>Evolution of amylase-binding proteins of oral streptococcal species.</title>
        <authorList>
            <person name="Haase E.M."/>
        </authorList>
    </citation>
    <scope>NUCLEOTIDE SEQUENCE [LARGE SCALE GENOMIC DNA]</scope>
    <source>
        <strain evidence="2 3">COL85/1862</strain>
    </source>
</reference>
<sequence length="177" mass="20355">MKRKKSIIAMLVGIILSSSFLIRTVLIHQQRQSKKQNLERIAAVQETVQSQDQKKAEEQKEHFKKAFEGIDRTSIQMKDYDSHTKINADYSFGTKDGVHYLVELKTGNKVALEGVDKAFPLSIKNEDENSTELALVVRKDQAWYMIDTKGETIYTFEQTELTENSKLTLKDNKLQVE</sequence>
<gene>
    <name evidence="2" type="ORF">TZ87_01443</name>
</gene>
<dbReference type="AlphaFoldDB" id="A0A0F2CY98"/>
<keyword evidence="1" id="KW-1133">Transmembrane helix</keyword>
<evidence type="ECO:0000313" key="2">
    <source>
        <dbReference type="EMBL" id="KJQ62914.1"/>
    </source>
</evidence>
<keyword evidence="1" id="KW-0812">Transmembrane</keyword>
<dbReference type="PATRIC" id="fig|28037.209.peg.1412"/>
<keyword evidence="1" id="KW-0472">Membrane</keyword>
<dbReference type="EMBL" id="JYGM01000008">
    <property type="protein sequence ID" value="KJQ62914.1"/>
    <property type="molecule type" value="Genomic_DNA"/>
</dbReference>
<feature type="transmembrane region" description="Helical" evidence="1">
    <location>
        <begin position="6"/>
        <end position="26"/>
    </location>
</feature>
<evidence type="ECO:0000313" key="3">
    <source>
        <dbReference type="Proteomes" id="UP000033657"/>
    </source>
</evidence>
<organism evidence="2 3">
    <name type="scientific">Streptococcus oralis subsp. oralis</name>
    <dbReference type="NCBI Taxonomy" id="1891914"/>
    <lineage>
        <taxon>Bacteria</taxon>
        <taxon>Bacillati</taxon>
        <taxon>Bacillota</taxon>
        <taxon>Bacilli</taxon>
        <taxon>Lactobacillales</taxon>
        <taxon>Streptococcaceae</taxon>
        <taxon>Streptococcus</taxon>
    </lineage>
</organism>
<comment type="caution">
    <text evidence="2">The sequence shown here is derived from an EMBL/GenBank/DDBJ whole genome shotgun (WGS) entry which is preliminary data.</text>
</comment>
<dbReference type="RefSeq" id="WP_045592993.1">
    <property type="nucleotide sequence ID" value="NZ_JYGM01000008.1"/>
</dbReference>
<accession>A0A0F2CY98</accession>